<name>A0ACC0U082_9AGAM</name>
<organism evidence="1 2">
    <name type="scientific">Russula earlei</name>
    <dbReference type="NCBI Taxonomy" id="71964"/>
    <lineage>
        <taxon>Eukaryota</taxon>
        <taxon>Fungi</taxon>
        <taxon>Dikarya</taxon>
        <taxon>Basidiomycota</taxon>
        <taxon>Agaricomycotina</taxon>
        <taxon>Agaricomycetes</taxon>
        <taxon>Russulales</taxon>
        <taxon>Russulaceae</taxon>
        <taxon>Russula</taxon>
    </lineage>
</organism>
<gene>
    <name evidence="1" type="ORF">F5148DRAFT_1225040</name>
</gene>
<protein>
    <submittedName>
        <fullName evidence="1">Uncharacterized protein</fullName>
    </submittedName>
</protein>
<accession>A0ACC0U082</accession>
<keyword evidence="2" id="KW-1185">Reference proteome</keyword>
<sequence>MKSYLFSLLSAALFVAGVSAQLTVNTPTNVISCTTTQITFTGGTAPYILSVHAGSDPNGAPLQTYSGITGSPFVWTADNVTFATGTSLDITLRDSSGLISQTAPFTIQAGGSTSCLTGSTPASASSPASSSAGTGSTSAGSASSSSAGSPATTKPAASSVSGQSQSSASSPSSSTSTPRPNGAMPISVPYGAAGVLGAVIAAVFA</sequence>
<reference evidence="1" key="1">
    <citation type="submission" date="2021-03" db="EMBL/GenBank/DDBJ databases">
        <title>Evolutionary priming and transition to the ectomycorrhizal habit in an iconic lineage of mushroom-forming fungi: is preadaptation a requirement?</title>
        <authorList>
            <consortium name="DOE Joint Genome Institute"/>
            <person name="Looney B.P."/>
            <person name="Miyauchi S."/>
            <person name="Morin E."/>
            <person name="Drula E."/>
            <person name="Courty P.E."/>
            <person name="Chicoki N."/>
            <person name="Fauchery L."/>
            <person name="Kohler A."/>
            <person name="Kuo A."/>
            <person name="LaButti K."/>
            <person name="Pangilinan J."/>
            <person name="Lipzen A."/>
            <person name="Riley R."/>
            <person name="Andreopoulos W."/>
            <person name="He G."/>
            <person name="Johnson J."/>
            <person name="Barry K.W."/>
            <person name="Grigoriev I.V."/>
            <person name="Nagy L."/>
            <person name="Hibbett D."/>
            <person name="Henrissat B."/>
            <person name="Matheny P.B."/>
            <person name="Labbe J."/>
            <person name="Martin A.F."/>
        </authorList>
    </citation>
    <scope>NUCLEOTIDE SEQUENCE</scope>
    <source>
        <strain evidence="1">BPL698</strain>
    </source>
</reference>
<evidence type="ECO:0000313" key="1">
    <source>
        <dbReference type="EMBL" id="KAI9455988.1"/>
    </source>
</evidence>
<dbReference type="EMBL" id="JAGFNK010000243">
    <property type="protein sequence ID" value="KAI9455988.1"/>
    <property type="molecule type" value="Genomic_DNA"/>
</dbReference>
<comment type="caution">
    <text evidence="1">The sequence shown here is derived from an EMBL/GenBank/DDBJ whole genome shotgun (WGS) entry which is preliminary data.</text>
</comment>
<proteinExistence type="predicted"/>
<dbReference type="Proteomes" id="UP001207468">
    <property type="component" value="Unassembled WGS sequence"/>
</dbReference>
<evidence type="ECO:0000313" key="2">
    <source>
        <dbReference type="Proteomes" id="UP001207468"/>
    </source>
</evidence>